<reference evidence="2" key="1">
    <citation type="journal article" date="2020" name="Stud. Mycol.">
        <title>101 Dothideomycetes genomes: a test case for predicting lifestyles and emergence of pathogens.</title>
        <authorList>
            <person name="Haridas S."/>
            <person name="Albert R."/>
            <person name="Binder M."/>
            <person name="Bloem J."/>
            <person name="Labutti K."/>
            <person name="Salamov A."/>
            <person name="Andreopoulos B."/>
            <person name="Baker S."/>
            <person name="Barry K."/>
            <person name="Bills G."/>
            <person name="Bluhm B."/>
            <person name="Cannon C."/>
            <person name="Castanera R."/>
            <person name="Culley D."/>
            <person name="Daum C."/>
            <person name="Ezra D."/>
            <person name="Gonzalez J."/>
            <person name="Henrissat B."/>
            <person name="Kuo A."/>
            <person name="Liang C."/>
            <person name="Lipzen A."/>
            <person name="Lutzoni F."/>
            <person name="Magnuson J."/>
            <person name="Mondo S."/>
            <person name="Nolan M."/>
            <person name="Ohm R."/>
            <person name="Pangilinan J."/>
            <person name="Park H.-J."/>
            <person name="Ramirez L."/>
            <person name="Alfaro M."/>
            <person name="Sun H."/>
            <person name="Tritt A."/>
            <person name="Yoshinaga Y."/>
            <person name="Zwiers L.-H."/>
            <person name="Turgeon B."/>
            <person name="Goodwin S."/>
            <person name="Spatafora J."/>
            <person name="Crous P."/>
            <person name="Grigoriev I."/>
        </authorList>
    </citation>
    <scope>NUCLEOTIDE SEQUENCE</scope>
    <source>
        <strain evidence="2">CBS 161.51</strain>
    </source>
</reference>
<dbReference type="AlphaFoldDB" id="A0A6A5SBT2"/>
<keyword evidence="3" id="KW-1185">Reference proteome</keyword>
<organism evidence="2 3">
    <name type="scientific">Clathrospora elynae</name>
    <dbReference type="NCBI Taxonomy" id="706981"/>
    <lineage>
        <taxon>Eukaryota</taxon>
        <taxon>Fungi</taxon>
        <taxon>Dikarya</taxon>
        <taxon>Ascomycota</taxon>
        <taxon>Pezizomycotina</taxon>
        <taxon>Dothideomycetes</taxon>
        <taxon>Pleosporomycetidae</taxon>
        <taxon>Pleosporales</taxon>
        <taxon>Diademaceae</taxon>
        <taxon>Clathrospora</taxon>
    </lineage>
</organism>
<feature type="region of interest" description="Disordered" evidence="1">
    <location>
        <begin position="145"/>
        <end position="217"/>
    </location>
</feature>
<accession>A0A6A5SBT2</accession>
<gene>
    <name evidence="2" type="ORF">EJ02DRAFT_469704</name>
</gene>
<dbReference type="EMBL" id="ML976139">
    <property type="protein sequence ID" value="KAF1937423.1"/>
    <property type="molecule type" value="Genomic_DNA"/>
</dbReference>
<evidence type="ECO:0000313" key="2">
    <source>
        <dbReference type="EMBL" id="KAF1937423.1"/>
    </source>
</evidence>
<name>A0A6A5SBT2_9PLEO</name>
<feature type="compositionally biased region" description="Basic and acidic residues" evidence="1">
    <location>
        <begin position="185"/>
        <end position="195"/>
    </location>
</feature>
<evidence type="ECO:0000256" key="1">
    <source>
        <dbReference type="SAM" id="MobiDB-lite"/>
    </source>
</evidence>
<sequence>MDSKIAPPHTPIARRAEPVVKLLAAVCLHCSKRIREGGEACSKAHLKKCAYCAKLKKSCNAVPPDFHRDVNVLLRSHGKVAAAVGVRKQLLLKGFTQARRSYVANVEAFRGMALLGDLDAPTDVNEEMANLGNNKVADLDNSEVANRVDNVPSSGGLLTPTPKRKSKAKAKEKGKGKARDRRRRQMEATEDKDSEPVSSLRCPAHSRKAGSCASRRI</sequence>
<evidence type="ECO:0000313" key="3">
    <source>
        <dbReference type="Proteomes" id="UP000800038"/>
    </source>
</evidence>
<dbReference type="Proteomes" id="UP000800038">
    <property type="component" value="Unassembled WGS sequence"/>
</dbReference>
<proteinExistence type="predicted"/>
<protein>
    <submittedName>
        <fullName evidence="2">Uncharacterized protein</fullName>
    </submittedName>
</protein>